<gene>
    <name evidence="2" type="ORF">VW35_09965</name>
</gene>
<dbReference type="AlphaFoldDB" id="A0A0F5L8U2"/>
<comment type="caution">
    <text evidence="2">The sequence shown here is derived from an EMBL/GenBank/DDBJ whole genome shotgun (WGS) entry which is preliminary data.</text>
</comment>
<feature type="transmembrane region" description="Helical" evidence="1">
    <location>
        <begin position="65"/>
        <end position="95"/>
    </location>
</feature>
<name>A0A0F5L8U2_9HYPH</name>
<reference evidence="2 3" key="1">
    <citation type="submission" date="2015-03" db="EMBL/GenBank/DDBJ databases">
        <authorList>
            <person name="Hassan Y.I."/>
            <person name="Lepp D."/>
            <person name="Zhou T."/>
        </authorList>
    </citation>
    <scope>NUCLEOTIDE SEQUENCE [LARGE SCALE GENOMIC DNA]</scope>
    <source>
        <strain evidence="2 3">GH2-10</strain>
    </source>
</reference>
<dbReference type="RefSeq" id="WP_046142893.1">
    <property type="nucleotide sequence ID" value="NZ_LAJG01000021.1"/>
</dbReference>
<dbReference type="EMBL" id="LAJG01000021">
    <property type="protein sequence ID" value="KKB78816.1"/>
    <property type="molecule type" value="Genomic_DNA"/>
</dbReference>
<keyword evidence="1" id="KW-0472">Membrane</keyword>
<sequence>MTETKPARFPWWPYILILVVILLFTLAPVISVVAASSIAQANGCNLNEGGVNTCMLGGTDLGELLYTMFVMGWLGLLTLPLGFGGVIVWVVIVIIHRTAWGRKRKGLPQ</sequence>
<keyword evidence="1" id="KW-1133">Transmembrane helix</keyword>
<evidence type="ECO:0000313" key="3">
    <source>
        <dbReference type="Proteomes" id="UP000033514"/>
    </source>
</evidence>
<dbReference type="Proteomes" id="UP000033514">
    <property type="component" value="Unassembled WGS sequence"/>
</dbReference>
<accession>A0A0F5L8U2</accession>
<keyword evidence="1" id="KW-0812">Transmembrane</keyword>
<dbReference type="OrthoDB" id="5948392at2"/>
<dbReference type="STRING" id="361041.VW35_09965"/>
<evidence type="ECO:0000256" key="1">
    <source>
        <dbReference type="SAM" id="Phobius"/>
    </source>
</evidence>
<protein>
    <submittedName>
        <fullName evidence="2">Uncharacterized protein</fullName>
    </submittedName>
</protein>
<dbReference type="PATRIC" id="fig|361041.3.peg.1351"/>
<proteinExistence type="predicted"/>
<keyword evidence="3" id="KW-1185">Reference proteome</keyword>
<evidence type="ECO:0000313" key="2">
    <source>
        <dbReference type="EMBL" id="KKB78816.1"/>
    </source>
</evidence>
<organism evidence="2 3">
    <name type="scientific">Devosia soli</name>
    <dbReference type="NCBI Taxonomy" id="361041"/>
    <lineage>
        <taxon>Bacteria</taxon>
        <taxon>Pseudomonadati</taxon>
        <taxon>Pseudomonadota</taxon>
        <taxon>Alphaproteobacteria</taxon>
        <taxon>Hyphomicrobiales</taxon>
        <taxon>Devosiaceae</taxon>
        <taxon>Devosia</taxon>
    </lineage>
</organism>